<dbReference type="AlphaFoldDB" id="E3IU16"/>
<accession>E3IU16</accession>
<dbReference type="InterPro" id="IPR011701">
    <property type="entry name" value="MFS"/>
</dbReference>
<dbReference type="HOGENOM" id="CLU_033198_0_1_11"/>
<dbReference type="GO" id="GO:0005886">
    <property type="term" value="C:plasma membrane"/>
    <property type="evidence" value="ECO:0007669"/>
    <property type="project" value="InterPro"/>
</dbReference>
<dbReference type="STRING" id="298654.FraEuI1c_3196"/>
<dbReference type="EMBL" id="CP002299">
    <property type="protein sequence ID" value="ADP81209.1"/>
    <property type="molecule type" value="Genomic_DNA"/>
</dbReference>
<dbReference type="FunCoup" id="E3IU16">
    <property type="interactions" value="1"/>
</dbReference>
<feature type="region of interest" description="Disordered" evidence="6">
    <location>
        <begin position="453"/>
        <end position="479"/>
    </location>
</feature>
<name>E3IU16_PSEI1</name>
<dbReference type="Gene3D" id="1.20.1250.20">
    <property type="entry name" value="MFS general substrate transporter like domains"/>
    <property type="match status" value="1"/>
</dbReference>
<dbReference type="RefSeq" id="WP_013424327.1">
    <property type="nucleotide sequence ID" value="NC_014666.1"/>
</dbReference>
<keyword evidence="9" id="KW-1185">Reference proteome</keyword>
<dbReference type="KEGG" id="fri:FraEuI1c_3196"/>
<evidence type="ECO:0000313" key="8">
    <source>
        <dbReference type="EMBL" id="ADP81209.1"/>
    </source>
</evidence>
<feature type="transmembrane region" description="Helical" evidence="7">
    <location>
        <begin position="425"/>
        <end position="445"/>
    </location>
</feature>
<dbReference type="PANTHER" id="PTHR23515">
    <property type="entry name" value="HIGH-AFFINITY NITRATE TRANSPORTER 2.3"/>
    <property type="match status" value="1"/>
</dbReference>
<dbReference type="GO" id="GO:0015112">
    <property type="term" value="F:nitrate transmembrane transporter activity"/>
    <property type="evidence" value="ECO:0007669"/>
    <property type="project" value="InterPro"/>
</dbReference>
<evidence type="ECO:0000256" key="5">
    <source>
        <dbReference type="ARBA" id="ARBA00023136"/>
    </source>
</evidence>
<evidence type="ECO:0000256" key="6">
    <source>
        <dbReference type="SAM" id="MobiDB-lite"/>
    </source>
</evidence>
<proteinExistence type="inferred from homology"/>
<dbReference type="SUPFAM" id="SSF103473">
    <property type="entry name" value="MFS general substrate transporter"/>
    <property type="match status" value="1"/>
</dbReference>
<feature type="transmembrane region" description="Helical" evidence="7">
    <location>
        <begin position="113"/>
        <end position="132"/>
    </location>
</feature>
<feature type="transmembrane region" description="Helical" evidence="7">
    <location>
        <begin position="318"/>
        <end position="338"/>
    </location>
</feature>
<feature type="transmembrane region" description="Helical" evidence="7">
    <location>
        <begin position="174"/>
        <end position="197"/>
    </location>
</feature>
<feature type="transmembrane region" description="Helical" evidence="7">
    <location>
        <begin position="344"/>
        <end position="368"/>
    </location>
</feature>
<evidence type="ECO:0000256" key="3">
    <source>
        <dbReference type="ARBA" id="ARBA00022692"/>
    </source>
</evidence>
<feature type="transmembrane region" description="Helical" evidence="7">
    <location>
        <begin position="138"/>
        <end position="162"/>
    </location>
</feature>
<feature type="transmembrane region" description="Helical" evidence="7">
    <location>
        <begin position="48"/>
        <end position="72"/>
    </location>
</feature>
<feature type="transmembrane region" description="Helical" evidence="7">
    <location>
        <begin position="288"/>
        <end position="306"/>
    </location>
</feature>
<feature type="transmembrane region" description="Helical" evidence="7">
    <location>
        <begin position="209"/>
        <end position="227"/>
    </location>
</feature>
<feature type="transmembrane region" description="Helical" evidence="7">
    <location>
        <begin position="389"/>
        <end position="413"/>
    </location>
</feature>
<dbReference type="InParanoid" id="E3IU16"/>
<evidence type="ECO:0000256" key="2">
    <source>
        <dbReference type="ARBA" id="ARBA00008432"/>
    </source>
</evidence>
<dbReference type="InterPro" id="IPR036259">
    <property type="entry name" value="MFS_trans_sf"/>
</dbReference>
<feature type="region of interest" description="Disordered" evidence="6">
    <location>
        <begin position="494"/>
        <end position="518"/>
    </location>
</feature>
<comment type="subcellular location">
    <subcellularLocation>
        <location evidence="1">Membrane</location>
        <topology evidence="1">Multi-pass membrane protein</topology>
    </subcellularLocation>
</comment>
<protein>
    <submittedName>
        <fullName evidence="8">Major facilitator superfamily MFS_1</fullName>
    </submittedName>
</protein>
<evidence type="ECO:0000256" key="4">
    <source>
        <dbReference type="ARBA" id="ARBA00022989"/>
    </source>
</evidence>
<dbReference type="Proteomes" id="UP000002484">
    <property type="component" value="Chromosome"/>
</dbReference>
<dbReference type="OrthoDB" id="9771451at2"/>
<feature type="transmembrane region" description="Helical" evidence="7">
    <location>
        <begin position="84"/>
        <end position="101"/>
    </location>
</feature>
<comment type="similarity">
    <text evidence="2">Belongs to the major facilitator superfamily. Nitrate/nitrite porter (TC 2.A.1.8) family.</text>
</comment>
<dbReference type="Pfam" id="PF07690">
    <property type="entry name" value="MFS_1"/>
    <property type="match status" value="1"/>
</dbReference>
<dbReference type="eggNOG" id="COG2223">
    <property type="taxonomic scope" value="Bacteria"/>
</dbReference>
<evidence type="ECO:0000256" key="1">
    <source>
        <dbReference type="ARBA" id="ARBA00004141"/>
    </source>
</evidence>
<keyword evidence="3 7" id="KW-0812">Transmembrane</keyword>
<evidence type="ECO:0000256" key="7">
    <source>
        <dbReference type="SAM" id="Phobius"/>
    </source>
</evidence>
<sequence>MKTVLEDRSVATRPVRAHRARRGWILDWRPEDTEFWADRGSRIAHRNLAFSILAEHVGLSVWSLWSVLVLFLGPEYHVDAPGRFLLTTAPILTGAALRLPYMFGVARFGGRAWTTFCATTLLVPTVLTAILLRPGVPYAVLLALAALAGAGGGTFASSMANINAFFPKRQKGRALGLNAGGGNVGVAAVQLVGLLIFTTTGAHRPRLILAVYIPLVVLAALGAYLGMDGLPIARTTRQATREVIRNLHTWILSALYVGTFGSFIGFSFAFGQVLQLRFAARFPSPADAMYLTFLGPLLGSLARPVGGVIADRFGGSRVTVAAFVTMTAAAVLVLVASWRTSLALFMVGFVALFVVSGIGNGSTFALIPEVGRAQAARAGDADQDGRARYLTSGIISAAGAAGAAGGALVTIAFRESFLLGGDGTLAYVAFIAYYLICLVLLWCCYGHPRAVHPGGPPASHRRQRGAGPRQPGPRPGCGRILHRVSGTGIDAHSEYTSSQSRYQNDRGPLSVRNTRFPT</sequence>
<evidence type="ECO:0000313" key="9">
    <source>
        <dbReference type="Proteomes" id="UP000002484"/>
    </source>
</evidence>
<feature type="transmembrane region" description="Helical" evidence="7">
    <location>
        <begin position="247"/>
        <end position="268"/>
    </location>
</feature>
<gene>
    <name evidence="8" type="ordered locus">FraEuI1c_3196</name>
</gene>
<dbReference type="PRINTS" id="PR00342">
    <property type="entry name" value="RHESUSRHD"/>
</dbReference>
<reference evidence="8 9" key="1">
    <citation type="submission" date="2010-10" db="EMBL/GenBank/DDBJ databases">
        <title>Complete sequence of Frankia sp. EuI1c.</title>
        <authorList>
            <consortium name="US DOE Joint Genome Institute"/>
            <person name="Lucas S."/>
            <person name="Copeland A."/>
            <person name="Lapidus A."/>
            <person name="Cheng J.-F."/>
            <person name="Bruce D."/>
            <person name="Goodwin L."/>
            <person name="Pitluck S."/>
            <person name="Chertkov O."/>
            <person name="Detter J.C."/>
            <person name="Han C."/>
            <person name="Tapia R."/>
            <person name="Land M."/>
            <person name="Hauser L."/>
            <person name="Jeffries C."/>
            <person name="Kyrpides N."/>
            <person name="Ivanova N."/>
            <person name="Mikhailova N."/>
            <person name="Beauchemin N."/>
            <person name="Sen A."/>
            <person name="Sur S.A."/>
            <person name="Gtari M."/>
            <person name="Wall L."/>
            <person name="Tisa L."/>
            <person name="Woyke T."/>
        </authorList>
    </citation>
    <scope>NUCLEOTIDE SEQUENCE [LARGE SCALE GENOMIC DNA]</scope>
    <source>
        <strain evidence="9">DSM 45817 / CECT 9037 / EuI1c</strain>
    </source>
</reference>
<dbReference type="CDD" id="cd17341">
    <property type="entry name" value="MFS_NRT2_like"/>
    <property type="match status" value="1"/>
</dbReference>
<keyword evidence="5 7" id="KW-0472">Membrane</keyword>
<dbReference type="InterPro" id="IPR044772">
    <property type="entry name" value="NO3_transporter"/>
</dbReference>
<organism evidence="8 9">
    <name type="scientific">Pseudofrankia inefficax (strain DSM 45817 / CECT 9037 / DDB 130130 / EuI1c)</name>
    <name type="common">Frankia inefficax</name>
    <dbReference type="NCBI Taxonomy" id="298654"/>
    <lineage>
        <taxon>Bacteria</taxon>
        <taxon>Bacillati</taxon>
        <taxon>Actinomycetota</taxon>
        <taxon>Actinomycetes</taxon>
        <taxon>Frankiales</taxon>
        <taxon>Frankiaceae</taxon>
        <taxon>Pseudofrankia</taxon>
    </lineage>
</organism>
<dbReference type="InterPro" id="IPR002229">
    <property type="entry name" value="RhesusRHD"/>
</dbReference>
<keyword evidence="4 7" id="KW-1133">Transmembrane helix</keyword>